<dbReference type="InParanoid" id="D2V953"/>
<evidence type="ECO:0000259" key="5">
    <source>
        <dbReference type="PROSITE" id="PS50103"/>
    </source>
</evidence>
<evidence type="ECO:0000256" key="2">
    <source>
        <dbReference type="ARBA" id="ARBA00022771"/>
    </source>
</evidence>
<dbReference type="GeneID" id="8859607"/>
<dbReference type="InterPro" id="IPR036855">
    <property type="entry name" value="Znf_CCCH_sf"/>
</dbReference>
<proteinExistence type="predicted"/>
<evidence type="ECO:0000256" key="4">
    <source>
        <dbReference type="PROSITE-ProRule" id="PRU00723"/>
    </source>
</evidence>
<keyword evidence="1 4" id="KW-0479">Metal-binding</keyword>
<dbReference type="KEGG" id="ngr:NAEGRDRAFT_65568"/>
<name>D2V953_NAEGR</name>
<dbReference type="RefSeq" id="XP_002679396.1">
    <property type="nucleotide sequence ID" value="XM_002679350.1"/>
</dbReference>
<dbReference type="Gene3D" id="4.10.1000.10">
    <property type="entry name" value="Zinc finger, CCCH-type"/>
    <property type="match status" value="1"/>
</dbReference>
<dbReference type="InterPro" id="IPR000571">
    <property type="entry name" value="Znf_CCCH"/>
</dbReference>
<dbReference type="EMBL" id="GG738858">
    <property type="protein sequence ID" value="EFC46652.1"/>
    <property type="molecule type" value="Genomic_DNA"/>
</dbReference>
<dbReference type="AlphaFoldDB" id="D2V953"/>
<reference evidence="6 7" key="1">
    <citation type="journal article" date="2010" name="Cell">
        <title>The genome of Naegleria gruberi illuminates early eukaryotic versatility.</title>
        <authorList>
            <person name="Fritz-Laylin L.K."/>
            <person name="Prochnik S.E."/>
            <person name="Ginger M.L."/>
            <person name="Dacks J.B."/>
            <person name="Carpenter M.L."/>
            <person name="Field M.C."/>
            <person name="Kuo A."/>
            <person name="Paredez A."/>
            <person name="Chapman J."/>
            <person name="Pham J."/>
            <person name="Shu S."/>
            <person name="Neupane R."/>
            <person name="Cipriano M."/>
            <person name="Mancuso J."/>
            <person name="Tu H."/>
            <person name="Salamov A."/>
            <person name="Lindquist E."/>
            <person name="Shapiro H."/>
            <person name="Lucas S."/>
            <person name="Grigoriev I.V."/>
            <person name="Cande W.Z."/>
            <person name="Fulton C."/>
            <person name="Rokhsar D.S."/>
            <person name="Dawson S.C."/>
        </authorList>
    </citation>
    <scope>NUCLEOTIDE SEQUENCE [LARGE SCALE GENOMIC DNA]</scope>
    <source>
        <strain evidence="6 7">NEG-M</strain>
    </source>
</reference>
<dbReference type="VEuPathDB" id="AmoebaDB:NAEGRDRAFT_65568"/>
<dbReference type="Proteomes" id="UP000006671">
    <property type="component" value="Unassembled WGS sequence"/>
</dbReference>
<evidence type="ECO:0000313" key="7">
    <source>
        <dbReference type="Proteomes" id="UP000006671"/>
    </source>
</evidence>
<evidence type="ECO:0000256" key="1">
    <source>
        <dbReference type="ARBA" id="ARBA00022723"/>
    </source>
</evidence>
<evidence type="ECO:0000256" key="3">
    <source>
        <dbReference type="ARBA" id="ARBA00022833"/>
    </source>
</evidence>
<dbReference type="Pfam" id="PF00642">
    <property type="entry name" value="zf-CCCH"/>
    <property type="match status" value="1"/>
</dbReference>
<dbReference type="OrthoDB" id="1914176at2759"/>
<sequence>MNDIDPKQYNVACKYFMNGYCKNGIECSYYHPQPNEFMIYYNILLREQLISNPPMIPYCQVMPQPPAYFVNQQQLTSPNSYHHNTNTHHHHHQQKYVPPNISMYSEVFEDGDEEVSFYQPKVCTFYLSGKVCTFYLKFLIV</sequence>
<evidence type="ECO:0000313" key="6">
    <source>
        <dbReference type="EMBL" id="EFC46652.1"/>
    </source>
</evidence>
<feature type="domain" description="C3H1-type" evidence="5">
    <location>
        <begin position="7"/>
        <end position="34"/>
    </location>
</feature>
<gene>
    <name evidence="6" type="ORF">NAEGRDRAFT_65568</name>
</gene>
<keyword evidence="2 4" id="KW-0863">Zinc-finger</keyword>
<dbReference type="SMART" id="SM00356">
    <property type="entry name" value="ZnF_C3H1"/>
    <property type="match status" value="1"/>
</dbReference>
<protein>
    <submittedName>
        <fullName evidence="6">Predicted protein</fullName>
    </submittedName>
</protein>
<feature type="zinc finger region" description="C3H1-type" evidence="4">
    <location>
        <begin position="7"/>
        <end position="34"/>
    </location>
</feature>
<keyword evidence="7" id="KW-1185">Reference proteome</keyword>
<organism evidence="7">
    <name type="scientific">Naegleria gruberi</name>
    <name type="common">Amoeba</name>
    <dbReference type="NCBI Taxonomy" id="5762"/>
    <lineage>
        <taxon>Eukaryota</taxon>
        <taxon>Discoba</taxon>
        <taxon>Heterolobosea</taxon>
        <taxon>Tetramitia</taxon>
        <taxon>Eutetramitia</taxon>
        <taxon>Vahlkampfiidae</taxon>
        <taxon>Naegleria</taxon>
    </lineage>
</organism>
<dbReference type="PROSITE" id="PS50103">
    <property type="entry name" value="ZF_C3H1"/>
    <property type="match status" value="1"/>
</dbReference>
<keyword evidence="3 4" id="KW-0862">Zinc</keyword>
<accession>D2V953</accession>
<dbReference type="GO" id="GO:0008270">
    <property type="term" value="F:zinc ion binding"/>
    <property type="evidence" value="ECO:0007669"/>
    <property type="project" value="UniProtKB-KW"/>
</dbReference>
<dbReference type="SUPFAM" id="SSF90229">
    <property type="entry name" value="CCCH zinc finger"/>
    <property type="match status" value="1"/>
</dbReference>